<evidence type="ECO:0000256" key="5">
    <source>
        <dbReference type="ARBA" id="ARBA00022490"/>
    </source>
</evidence>
<organism evidence="12 13">
    <name type="scientific">Scylla paramamosain</name>
    <name type="common">Mud crab</name>
    <dbReference type="NCBI Taxonomy" id="85552"/>
    <lineage>
        <taxon>Eukaryota</taxon>
        <taxon>Metazoa</taxon>
        <taxon>Ecdysozoa</taxon>
        <taxon>Arthropoda</taxon>
        <taxon>Crustacea</taxon>
        <taxon>Multicrustacea</taxon>
        <taxon>Malacostraca</taxon>
        <taxon>Eumalacostraca</taxon>
        <taxon>Eucarida</taxon>
        <taxon>Decapoda</taxon>
        <taxon>Pleocyemata</taxon>
        <taxon>Brachyura</taxon>
        <taxon>Eubrachyura</taxon>
        <taxon>Portunoidea</taxon>
        <taxon>Portunidae</taxon>
        <taxon>Portuninae</taxon>
        <taxon>Scylla</taxon>
    </lineage>
</organism>
<feature type="compositionally biased region" description="Basic and acidic residues" evidence="9">
    <location>
        <begin position="1402"/>
        <end position="1413"/>
    </location>
</feature>
<comment type="caution">
    <text evidence="12">The sequence shown here is derived from an EMBL/GenBank/DDBJ whole genome shotgun (WGS) entry which is preliminary data.</text>
</comment>
<evidence type="ECO:0000256" key="3">
    <source>
        <dbReference type="ARBA" id="ARBA00007298"/>
    </source>
</evidence>
<dbReference type="PANTHER" id="PTHR24112:SF66">
    <property type="entry name" value="LEUCINE-RICH REPEAT, ISOFORM F"/>
    <property type="match status" value="1"/>
</dbReference>
<evidence type="ECO:0000259" key="10">
    <source>
        <dbReference type="Pfam" id="PF16000"/>
    </source>
</evidence>
<feature type="compositionally biased region" description="Basic and acidic residues" evidence="9">
    <location>
        <begin position="1196"/>
        <end position="1212"/>
    </location>
</feature>
<dbReference type="GO" id="GO:0005737">
    <property type="term" value="C:cytoplasm"/>
    <property type="evidence" value="ECO:0007669"/>
    <property type="project" value="UniProtKB-SubCell"/>
</dbReference>
<feature type="compositionally biased region" description="Basic and acidic residues" evidence="9">
    <location>
        <begin position="1175"/>
        <end position="1184"/>
    </location>
</feature>
<dbReference type="SUPFAM" id="SSF52047">
    <property type="entry name" value="RNI-like"/>
    <property type="match status" value="2"/>
</dbReference>
<evidence type="ECO:0000256" key="1">
    <source>
        <dbReference type="ARBA" id="ARBA00004236"/>
    </source>
</evidence>
<keyword evidence="4" id="KW-1003">Cell membrane</keyword>
<dbReference type="Pfam" id="PF16000">
    <property type="entry name" value="CARMIL_C"/>
    <property type="match status" value="1"/>
</dbReference>
<evidence type="ECO:0000256" key="8">
    <source>
        <dbReference type="ARBA" id="ARBA00023136"/>
    </source>
</evidence>
<protein>
    <recommendedName>
        <fullName evidence="14">F-actin-uncapping protein LRRC16A</fullName>
    </recommendedName>
</protein>
<feature type="compositionally biased region" description="Basic residues" evidence="9">
    <location>
        <begin position="927"/>
        <end position="938"/>
    </location>
</feature>
<dbReference type="InterPro" id="IPR011993">
    <property type="entry name" value="PH-like_dom_sf"/>
</dbReference>
<dbReference type="InterPro" id="IPR031943">
    <property type="entry name" value="CARMIL_C"/>
</dbReference>
<evidence type="ECO:0000256" key="4">
    <source>
        <dbReference type="ARBA" id="ARBA00022475"/>
    </source>
</evidence>
<evidence type="ECO:0000313" key="12">
    <source>
        <dbReference type="EMBL" id="KAK8386929.1"/>
    </source>
</evidence>
<feature type="region of interest" description="Disordered" evidence="9">
    <location>
        <begin position="866"/>
        <end position="948"/>
    </location>
</feature>
<gene>
    <name evidence="12" type="ORF">O3P69_017970</name>
</gene>
<evidence type="ECO:0008006" key="14">
    <source>
        <dbReference type="Google" id="ProtNLM"/>
    </source>
</evidence>
<sequence length="1447" mass="158839">MDCLRFSKDVEDSIRQCLGRKVKLTLKVLVKVETRGDKTENRVLAFASCRLFVLTAKVPTRVDQHFHYLDIQGIESRKPNQLCLTVCDRVYTYYTTHEENSSHEVDTMVLSLCTALKNIFPSVPLTHIIRKVEIQPPKRMQQLEELERATLGGTRDMGPCGGFSTQYMCMCDYHALPYREEVAWDVDTIYLSHDTRELYLHDFDYLEQKGMENNRDLIPIISALEYNTWFRKLRASHSKLSHEAIERILHVVSKSLSLEEIYLDNIGAKAEFANKLSLALLSNSNIPLQKLDLSHNPLEDKGAIHISNPIGRQAKGLSHLNLSHCGLTGKGVNMLAHSLSVNKYMCQTLTFLNLAGNSLRDDVNNLYNFLAQPNTLKTLDLSATECAIDALFGALLRGCTSSLAQLILSRNSFGSKKSREMLPSFKQYFTSTLALKTLTFSQCKLPSDALKNVLLGLACNENISEVDLDLSSNHLGATGAQILESCIHGVRCLAALDISDNGLETQLGPVVAAISKNKSIKKLNIGRNLNSIKSKHVYHVMEAVVQMIQEEDCVLESLFINDSRLKTDLHNLLNALGSNHCLQNLDISGNYMGDSGARLLAKALQINSKLQYISYDRNNVTLQGYSDIAYALQSNYSVKFLPFPVHDAMLCMKTAPERTENIMRRIQDILYRNVSPMKYSNGQAFRLQQGFLLSSTQQQVDRLVLQTGEVVRTLRRSGSDLGGSNSLQWVEGLIADADNSKQLISHLHDVVLRRDDAGNPIETKLHQLSSDLYNVISNNLQDTVESMVRSAQDKCPNVLSEEKVVNDIRTACLAKSQLSYQLVESAIVEQAGSVILNKVNEVNLAVASTVSDRVIDEVVESLSKTCKNLQSGEGPRKRASTGTEMGGRERGSSESSTRSERSDTVSQGDDTTSQKSDPSPLATPQLPKRKSLHGRKLRPQSVVDGFTDSSPEHPALLLHHSDSSVLTGSKHYSLFLEKKNPSEKNRLTLPAWPAALSQTDDSHSLHAESLDSVSELPSSCGQLQHLGKARPRRVKTRAPTRPMGRADLVEEDHDISEGVDTFFRPGSSTPTTPLISPDSENSPRLLKYGSTSSVESSPHTGGGRTGSERGSIESLTRSDSLARSESDVTRDSPRPHTKSRDTEEEDEEEEEEVSLEEKSSHSVRSLIGRQANEGMAKRSPDMSARKASTSSSISYADDKSRSEEDGKEDSPPRKIAGLHKMGIGGNILAEMKKIQEKRTSFQPKDDEKDKEEKKESPSSNLLAGVRLRSTGLADSLMSPTNGFPRGSGGSKSPNCNRDSCIDTSGPSPSTKPVITALKPKPPPPLAPKPRPKSVSGGDRRSGESGSGEAAEEDPADLPARSVKEMAASLAHAIVLERPGGTRKSSSLSHIPAAGTSSSSSSRSDKKSKGKIESQKTLSIISGIKKIEKKKREIQKKEAGTGGDLGGR</sequence>
<dbReference type="GO" id="GO:0030027">
    <property type="term" value="C:lamellipodium"/>
    <property type="evidence" value="ECO:0007669"/>
    <property type="project" value="TreeGrafter"/>
</dbReference>
<dbReference type="InterPro" id="IPR032675">
    <property type="entry name" value="LRR_dom_sf"/>
</dbReference>
<dbReference type="Gene3D" id="2.30.29.30">
    <property type="entry name" value="Pleckstrin-homology domain (PH domain)/Phosphotyrosine-binding domain (PTB)"/>
    <property type="match status" value="1"/>
</dbReference>
<dbReference type="Pfam" id="PF13516">
    <property type="entry name" value="LRR_6"/>
    <property type="match status" value="3"/>
</dbReference>
<feature type="compositionally biased region" description="Basic and acidic residues" evidence="9">
    <location>
        <begin position="1120"/>
        <end position="1141"/>
    </location>
</feature>
<dbReference type="Gene3D" id="3.80.10.10">
    <property type="entry name" value="Ribonuclease Inhibitor"/>
    <property type="match status" value="1"/>
</dbReference>
<evidence type="ECO:0000259" key="11">
    <source>
        <dbReference type="Pfam" id="PF17888"/>
    </source>
</evidence>
<dbReference type="Pfam" id="PF17888">
    <property type="entry name" value="Carm_PH"/>
    <property type="match status" value="1"/>
</dbReference>
<evidence type="ECO:0000256" key="9">
    <source>
        <dbReference type="SAM" id="MobiDB-lite"/>
    </source>
</evidence>
<feature type="compositionally biased region" description="Acidic residues" evidence="9">
    <location>
        <begin position="1142"/>
        <end position="1154"/>
    </location>
</feature>
<dbReference type="GO" id="GO:0005886">
    <property type="term" value="C:plasma membrane"/>
    <property type="evidence" value="ECO:0007669"/>
    <property type="project" value="UniProtKB-SubCell"/>
</dbReference>
<dbReference type="Proteomes" id="UP001487740">
    <property type="component" value="Unassembled WGS sequence"/>
</dbReference>
<feature type="region of interest" description="Disordered" evidence="9">
    <location>
        <begin position="1022"/>
        <end position="1447"/>
    </location>
</feature>
<dbReference type="InterPro" id="IPR001611">
    <property type="entry name" value="Leu-rich_rpt"/>
</dbReference>
<evidence type="ECO:0000256" key="6">
    <source>
        <dbReference type="ARBA" id="ARBA00022614"/>
    </source>
</evidence>
<keyword evidence="8" id="KW-0472">Membrane</keyword>
<evidence type="ECO:0000313" key="13">
    <source>
        <dbReference type="Proteomes" id="UP001487740"/>
    </source>
</evidence>
<feature type="domain" description="CARMIL pleckstrin homology" evidence="11">
    <location>
        <begin position="25"/>
        <end position="121"/>
    </location>
</feature>
<feature type="compositionally biased region" description="Polar residues" evidence="9">
    <location>
        <begin position="1066"/>
        <end position="1082"/>
    </location>
</feature>
<feature type="compositionally biased region" description="Polar residues" evidence="9">
    <location>
        <begin position="1290"/>
        <end position="1312"/>
    </location>
</feature>
<comment type="subcellular location">
    <subcellularLocation>
        <location evidence="1">Cell membrane</location>
    </subcellularLocation>
    <subcellularLocation>
        <location evidence="2">Cytoplasm</location>
    </subcellularLocation>
</comment>
<feature type="compositionally biased region" description="Pro residues" evidence="9">
    <location>
        <begin position="1319"/>
        <end position="1328"/>
    </location>
</feature>
<keyword evidence="7" id="KW-0677">Repeat</keyword>
<evidence type="ECO:0000256" key="7">
    <source>
        <dbReference type="ARBA" id="ARBA00022737"/>
    </source>
</evidence>
<feature type="compositionally biased region" description="Basic and acidic residues" evidence="9">
    <location>
        <begin position="886"/>
        <end position="903"/>
    </location>
</feature>
<dbReference type="EMBL" id="JARAKH010000030">
    <property type="protein sequence ID" value="KAK8386929.1"/>
    <property type="molecule type" value="Genomic_DNA"/>
</dbReference>
<keyword evidence="6" id="KW-0433">Leucine-rich repeat</keyword>
<feature type="compositionally biased region" description="Polar residues" evidence="9">
    <location>
        <begin position="1089"/>
        <end position="1099"/>
    </location>
</feature>
<dbReference type="GO" id="GO:0034315">
    <property type="term" value="P:regulation of Arp2/3 complex-mediated actin nucleation"/>
    <property type="evidence" value="ECO:0007669"/>
    <property type="project" value="TreeGrafter"/>
</dbReference>
<feature type="compositionally biased region" description="Polar residues" evidence="9">
    <location>
        <begin position="907"/>
        <end position="917"/>
    </location>
</feature>
<proteinExistence type="inferred from homology"/>
<dbReference type="GO" id="GO:0016477">
    <property type="term" value="P:cell migration"/>
    <property type="evidence" value="ECO:0007669"/>
    <property type="project" value="TreeGrafter"/>
</dbReference>
<keyword evidence="13" id="KW-1185">Reference proteome</keyword>
<feature type="domain" description="CARMIL C-terminal" evidence="10">
    <location>
        <begin position="791"/>
        <end position="1081"/>
    </location>
</feature>
<accession>A0AAW0TGU8</accession>
<name>A0AAW0TGU8_SCYPA</name>
<feature type="compositionally biased region" description="Low complexity" evidence="9">
    <location>
        <begin position="1185"/>
        <end position="1195"/>
    </location>
</feature>
<keyword evidence="5" id="KW-0963">Cytoplasm</keyword>
<dbReference type="SMART" id="SM00368">
    <property type="entry name" value="LRR_RI"/>
    <property type="match status" value="4"/>
</dbReference>
<dbReference type="InterPro" id="IPR051279">
    <property type="entry name" value="PP1-Reg/Actin-Interact_Protein"/>
</dbReference>
<reference evidence="12 13" key="1">
    <citation type="submission" date="2023-03" db="EMBL/GenBank/DDBJ databases">
        <title>High-quality genome of Scylla paramamosain provides insights in environmental adaptation.</title>
        <authorList>
            <person name="Zhang L."/>
        </authorList>
    </citation>
    <scope>NUCLEOTIDE SEQUENCE [LARGE SCALE GENOMIC DNA]</scope>
    <source>
        <strain evidence="12">LZ_2023a</strain>
        <tissue evidence="12">Muscle</tissue>
    </source>
</reference>
<comment type="similarity">
    <text evidence="3">Belongs to the CARMIL family.</text>
</comment>
<dbReference type="PANTHER" id="PTHR24112">
    <property type="entry name" value="LEUCINE-RICH REPEAT, ISOFORM F-RELATED"/>
    <property type="match status" value="1"/>
</dbReference>
<feature type="compositionally biased region" description="Basic residues" evidence="9">
    <location>
        <begin position="1027"/>
        <end position="1038"/>
    </location>
</feature>
<feature type="compositionally biased region" description="Basic and acidic residues" evidence="9">
    <location>
        <begin position="1230"/>
        <end position="1256"/>
    </location>
</feature>
<evidence type="ECO:0000256" key="2">
    <source>
        <dbReference type="ARBA" id="ARBA00004496"/>
    </source>
</evidence>
<dbReference type="InterPro" id="IPR041245">
    <property type="entry name" value="CARMIL_PH"/>
</dbReference>